<accession>A0A0K8PXF9</accession>
<feature type="transmembrane region" description="Helical" evidence="2">
    <location>
        <begin position="81"/>
        <end position="101"/>
    </location>
</feature>
<keyword evidence="2" id="KW-0812">Transmembrane</keyword>
<sequence length="291" mass="31775">MFFTHHPGEALGRRRVTGGHAPERTMGADERMSVHLGRPGARQGRRWRGVGVSVARFVAAAAAGALTGLAVFSLTQVTSRILFVVTGGAVGAVTVLAVQWYRRLAQLTEVKVTIPQLSELTFAVNNDSRQVAWRMFVETVTRVSTQPLASDEGVVREALTSMYGLFATTRETLKAARPSAPVPGGQTVEYLAITMLNRELRPFLSHWHPRLREFEQAHPDGPESEWSENGACRAELQRVQRDIHAYAIGFARLAGVREAETLIGHVPLPRSPDARTEGSTTPPGGNGRTPR</sequence>
<keyword evidence="4" id="KW-1185">Reference proteome</keyword>
<keyword evidence="2" id="KW-0472">Membrane</keyword>
<protein>
    <submittedName>
        <fullName evidence="3">Uncharacterized protein</fullName>
    </submittedName>
</protein>
<evidence type="ECO:0000256" key="2">
    <source>
        <dbReference type="SAM" id="Phobius"/>
    </source>
</evidence>
<proteinExistence type="predicted"/>
<evidence type="ECO:0000256" key="1">
    <source>
        <dbReference type="SAM" id="MobiDB-lite"/>
    </source>
</evidence>
<dbReference type="AlphaFoldDB" id="A0A0K8PXF9"/>
<feature type="region of interest" description="Disordered" evidence="1">
    <location>
        <begin position="265"/>
        <end position="291"/>
    </location>
</feature>
<organism evidence="3 4">
    <name type="scientific">Streptomyces azureus</name>
    <dbReference type="NCBI Taxonomy" id="146537"/>
    <lineage>
        <taxon>Bacteria</taxon>
        <taxon>Bacillati</taxon>
        <taxon>Actinomycetota</taxon>
        <taxon>Actinomycetes</taxon>
        <taxon>Kitasatosporales</taxon>
        <taxon>Streptomycetaceae</taxon>
        <taxon>Streptomyces</taxon>
    </lineage>
</organism>
<dbReference type="EMBL" id="DF968469">
    <property type="protein sequence ID" value="GAP52612.1"/>
    <property type="molecule type" value="Genomic_DNA"/>
</dbReference>
<evidence type="ECO:0000313" key="3">
    <source>
        <dbReference type="EMBL" id="GAP52612.1"/>
    </source>
</evidence>
<feature type="transmembrane region" description="Helical" evidence="2">
    <location>
        <begin position="54"/>
        <end position="75"/>
    </location>
</feature>
<gene>
    <name evidence="3" type="ORF">SAZU_7489</name>
</gene>
<reference evidence="3" key="1">
    <citation type="journal article" date="2015" name="Genome Announc.">
        <title>Draft Genome Sequence of Thiostrepton-Producing Streptomyces azureus ATCC 14921.</title>
        <authorList>
            <person name="Sakihara K."/>
            <person name="Maeda J."/>
            <person name="Tashiro K."/>
            <person name="Fujino Y."/>
            <person name="Kuhara S."/>
            <person name="Ohshima T."/>
            <person name="Ogata S."/>
            <person name="Doi K."/>
        </authorList>
    </citation>
    <scope>NUCLEOTIDE SEQUENCE [LARGE SCALE GENOMIC DNA]</scope>
    <source>
        <strain evidence="3">ATCC14921</strain>
    </source>
</reference>
<name>A0A0K8PXF9_STRAJ</name>
<dbReference type="Proteomes" id="UP000053859">
    <property type="component" value="Unassembled WGS sequence"/>
</dbReference>
<evidence type="ECO:0000313" key="4">
    <source>
        <dbReference type="Proteomes" id="UP000053859"/>
    </source>
</evidence>
<dbReference type="PATRIC" id="fig|146537.3.peg.7894"/>
<keyword evidence="2" id="KW-1133">Transmembrane helix</keyword>